<dbReference type="AlphaFoldDB" id="A0A1T5MAB1"/>
<protein>
    <submittedName>
        <fullName evidence="1">Uncharacterized protein</fullName>
    </submittedName>
</protein>
<name>A0A1T5MAB1_9BACT</name>
<proteinExistence type="predicted"/>
<gene>
    <name evidence="1" type="ORF">SAMN05660236_4852</name>
</gene>
<accession>A0A1T5MAB1</accession>
<sequence length="54" mass="6064">MKKVHRSSENRINQKSHSQIIELRTINGIDITITQRGILIADNSGIIYSNSTPT</sequence>
<evidence type="ECO:0000313" key="2">
    <source>
        <dbReference type="Proteomes" id="UP000190961"/>
    </source>
</evidence>
<keyword evidence="2" id="KW-1185">Reference proteome</keyword>
<organism evidence="1 2">
    <name type="scientific">Ohtaekwangia koreensis</name>
    <dbReference type="NCBI Taxonomy" id="688867"/>
    <lineage>
        <taxon>Bacteria</taxon>
        <taxon>Pseudomonadati</taxon>
        <taxon>Bacteroidota</taxon>
        <taxon>Cytophagia</taxon>
        <taxon>Cytophagales</taxon>
        <taxon>Fulvivirgaceae</taxon>
        <taxon>Ohtaekwangia</taxon>
    </lineage>
</organism>
<dbReference type="Proteomes" id="UP000190961">
    <property type="component" value="Unassembled WGS sequence"/>
</dbReference>
<dbReference type="EMBL" id="FUZU01000004">
    <property type="protein sequence ID" value="SKC85186.1"/>
    <property type="molecule type" value="Genomic_DNA"/>
</dbReference>
<reference evidence="1 2" key="1">
    <citation type="submission" date="2017-02" db="EMBL/GenBank/DDBJ databases">
        <authorList>
            <person name="Peterson S.W."/>
        </authorList>
    </citation>
    <scope>NUCLEOTIDE SEQUENCE [LARGE SCALE GENOMIC DNA]</scope>
    <source>
        <strain evidence="1 2">DSM 25262</strain>
    </source>
</reference>
<evidence type="ECO:0000313" key="1">
    <source>
        <dbReference type="EMBL" id="SKC85186.1"/>
    </source>
</evidence>